<evidence type="ECO:0008006" key="2">
    <source>
        <dbReference type="Google" id="ProtNLM"/>
    </source>
</evidence>
<organism evidence="1">
    <name type="scientific">marine sediment metagenome</name>
    <dbReference type="NCBI Taxonomy" id="412755"/>
    <lineage>
        <taxon>unclassified sequences</taxon>
        <taxon>metagenomes</taxon>
        <taxon>ecological metagenomes</taxon>
    </lineage>
</organism>
<protein>
    <recommendedName>
        <fullName evidence="2">DUF4258 domain-containing protein</fullName>
    </recommendedName>
</protein>
<name>A0A0F8Y4B9_9ZZZZ</name>
<dbReference type="EMBL" id="LAZR01059130">
    <property type="protein sequence ID" value="KKK68450.1"/>
    <property type="molecule type" value="Genomic_DNA"/>
</dbReference>
<dbReference type="AlphaFoldDB" id="A0A0F8Y4B9"/>
<accession>A0A0F8Y4B9</accession>
<evidence type="ECO:0000313" key="1">
    <source>
        <dbReference type="EMBL" id="KKK68450.1"/>
    </source>
</evidence>
<comment type="caution">
    <text evidence="1">The sequence shown here is derived from an EMBL/GenBank/DDBJ whole genome shotgun (WGS) entry which is preliminary data.</text>
</comment>
<gene>
    <name evidence="1" type="ORF">LCGC14_2943940</name>
</gene>
<reference evidence="1" key="1">
    <citation type="journal article" date="2015" name="Nature">
        <title>Complex archaea that bridge the gap between prokaryotes and eukaryotes.</title>
        <authorList>
            <person name="Spang A."/>
            <person name="Saw J.H."/>
            <person name="Jorgensen S.L."/>
            <person name="Zaremba-Niedzwiedzka K."/>
            <person name="Martijn J."/>
            <person name="Lind A.E."/>
            <person name="van Eijk R."/>
            <person name="Schleper C."/>
            <person name="Guy L."/>
            <person name="Ettema T.J."/>
        </authorList>
    </citation>
    <scope>NUCLEOTIDE SEQUENCE</scope>
</reference>
<proteinExistence type="predicted"/>
<sequence>MATRQEIVDFLDRFKVATELGCFHVKNREKNTQALLDLGISYNERKEIILGLTPENYIAGPKPDDTDSQEVIWEFGADVEGTEVYIKLRVTKDRRKQHVYRALVWSFHPAECPIRYPLRGGGK</sequence>